<dbReference type="Proteomes" id="UP000244336">
    <property type="component" value="Chromosome 3"/>
</dbReference>
<name>A0A2T7E9W7_9POAL</name>
<evidence type="ECO:0000256" key="1">
    <source>
        <dbReference type="SAM" id="MobiDB-lite"/>
    </source>
</evidence>
<evidence type="ECO:0000313" key="3">
    <source>
        <dbReference type="Proteomes" id="UP000244336"/>
    </source>
</evidence>
<sequence length="175" mass="18592">MIDPTTAKTKPRRGSLSVGTVKKPPSPSPRAPHSPTPARRPRAPAAAGIRQEATSADAVPPIHSAFPSSPPLPSPPLPFLRPQRNSQQPTRRSRTSPAPRPHGAPPRLAAVFFSGKHRPEHHDSRVKDLPAPLRSPPTPRPPAPVLPSSPAFSSSPKPKPLARAGKVEREAAVEP</sequence>
<feature type="compositionally biased region" description="Pro residues" evidence="1">
    <location>
        <begin position="24"/>
        <end position="35"/>
    </location>
</feature>
<dbReference type="AlphaFoldDB" id="A0A2T7E9W7"/>
<dbReference type="Gramene" id="PUZ64622">
    <property type="protein sequence ID" value="PUZ64622"/>
    <property type="gene ID" value="GQ55_3G157200"/>
</dbReference>
<keyword evidence="3" id="KW-1185">Reference proteome</keyword>
<gene>
    <name evidence="2" type="ORF">GQ55_3G157200</name>
</gene>
<protein>
    <submittedName>
        <fullName evidence="2">Uncharacterized protein</fullName>
    </submittedName>
</protein>
<feature type="compositionally biased region" description="Basic and acidic residues" evidence="1">
    <location>
        <begin position="165"/>
        <end position="175"/>
    </location>
</feature>
<reference evidence="2 3" key="1">
    <citation type="submission" date="2018-04" db="EMBL/GenBank/DDBJ databases">
        <title>WGS assembly of Panicum hallii var. hallii HAL2.</title>
        <authorList>
            <person name="Lovell J."/>
            <person name="Jenkins J."/>
            <person name="Lowry D."/>
            <person name="Mamidi S."/>
            <person name="Sreedasyam A."/>
            <person name="Weng X."/>
            <person name="Barry K."/>
            <person name="Bonette J."/>
            <person name="Campitelli B."/>
            <person name="Daum C."/>
            <person name="Gordon S."/>
            <person name="Gould B."/>
            <person name="Lipzen A."/>
            <person name="MacQueen A."/>
            <person name="Palacio-Mejia J."/>
            <person name="Plott C."/>
            <person name="Shakirov E."/>
            <person name="Shu S."/>
            <person name="Yoshinaga Y."/>
            <person name="Zane M."/>
            <person name="Rokhsar D."/>
            <person name="Grimwood J."/>
            <person name="Schmutz J."/>
            <person name="Juenger T."/>
        </authorList>
    </citation>
    <scope>NUCLEOTIDE SEQUENCE [LARGE SCALE GENOMIC DNA]</scope>
    <source>
        <strain evidence="3">cv. HAL2</strain>
    </source>
</reference>
<feature type="compositionally biased region" description="Pro residues" evidence="1">
    <location>
        <begin position="133"/>
        <end position="147"/>
    </location>
</feature>
<feature type="region of interest" description="Disordered" evidence="1">
    <location>
        <begin position="1"/>
        <end position="175"/>
    </location>
</feature>
<proteinExistence type="predicted"/>
<feature type="compositionally biased region" description="Low complexity" evidence="1">
    <location>
        <begin position="36"/>
        <end position="47"/>
    </location>
</feature>
<accession>A0A2T7E9W7</accession>
<organism evidence="2 3">
    <name type="scientific">Panicum hallii var. hallii</name>
    <dbReference type="NCBI Taxonomy" id="1504633"/>
    <lineage>
        <taxon>Eukaryota</taxon>
        <taxon>Viridiplantae</taxon>
        <taxon>Streptophyta</taxon>
        <taxon>Embryophyta</taxon>
        <taxon>Tracheophyta</taxon>
        <taxon>Spermatophyta</taxon>
        <taxon>Magnoliopsida</taxon>
        <taxon>Liliopsida</taxon>
        <taxon>Poales</taxon>
        <taxon>Poaceae</taxon>
        <taxon>PACMAD clade</taxon>
        <taxon>Panicoideae</taxon>
        <taxon>Panicodae</taxon>
        <taxon>Paniceae</taxon>
        <taxon>Panicinae</taxon>
        <taxon>Panicum</taxon>
        <taxon>Panicum sect. Panicum</taxon>
    </lineage>
</organism>
<feature type="compositionally biased region" description="Pro residues" evidence="1">
    <location>
        <begin position="68"/>
        <end position="79"/>
    </location>
</feature>
<dbReference type="EMBL" id="CM009751">
    <property type="protein sequence ID" value="PUZ64622.1"/>
    <property type="molecule type" value="Genomic_DNA"/>
</dbReference>
<evidence type="ECO:0000313" key="2">
    <source>
        <dbReference type="EMBL" id="PUZ64622.1"/>
    </source>
</evidence>